<dbReference type="OrthoDB" id="9153758at2"/>
<gene>
    <name evidence="1" type="ORF">SAMN04489708_10859</name>
</gene>
<sequence>MTASIESTIFSDLENLEQALSEDLSGDRARAMIRYFDEVARESSAMRIQAQIDAERQLIGQLVDAFQASQRVIRKIWETLHGTTLAV</sequence>
<accession>A0A1H0QE04</accession>
<reference evidence="2" key="1">
    <citation type="submission" date="2016-10" db="EMBL/GenBank/DDBJ databases">
        <authorList>
            <person name="Varghese N."/>
            <person name="Submissions S."/>
        </authorList>
    </citation>
    <scope>NUCLEOTIDE SEQUENCE [LARGE SCALE GENOMIC DNA]</scope>
    <source>
        <strain evidence="2">DSM 17101</strain>
    </source>
</reference>
<dbReference type="Proteomes" id="UP000199317">
    <property type="component" value="Unassembled WGS sequence"/>
</dbReference>
<keyword evidence="2" id="KW-1185">Reference proteome</keyword>
<evidence type="ECO:0000313" key="1">
    <source>
        <dbReference type="EMBL" id="SDP15430.1"/>
    </source>
</evidence>
<dbReference type="EMBL" id="FNJL01000008">
    <property type="protein sequence ID" value="SDP15430.1"/>
    <property type="molecule type" value="Genomic_DNA"/>
</dbReference>
<organism evidence="1 2">
    <name type="scientific">Paracidovorax cattleyae</name>
    <dbReference type="NCBI Taxonomy" id="80868"/>
    <lineage>
        <taxon>Bacteria</taxon>
        <taxon>Pseudomonadati</taxon>
        <taxon>Pseudomonadota</taxon>
        <taxon>Betaproteobacteria</taxon>
        <taxon>Burkholderiales</taxon>
        <taxon>Comamonadaceae</taxon>
        <taxon>Paracidovorax</taxon>
    </lineage>
</organism>
<dbReference type="RefSeq" id="WP_017438943.1">
    <property type="nucleotide sequence ID" value="NZ_CP028290.1"/>
</dbReference>
<protein>
    <submittedName>
        <fullName evidence="1">Uncharacterized protein</fullName>
    </submittedName>
</protein>
<evidence type="ECO:0000313" key="2">
    <source>
        <dbReference type="Proteomes" id="UP000199317"/>
    </source>
</evidence>
<proteinExistence type="predicted"/>
<dbReference type="AlphaFoldDB" id="A0A1H0QE04"/>
<name>A0A1H0QE04_9BURK</name>
<dbReference type="GeneID" id="79790285"/>